<dbReference type="EMBL" id="CAVMJV010000025">
    <property type="protein sequence ID" value="CAK5074215.1"/>
    <property type="molecule type" value="Genomic_DNA"/>
</dbReference>
<name>A0ACB0Z7B8_MELEN</name>
<organism evidence="1 2">
    <name type="scientific">Meloidogyne enterolobii</name>
    <name type="common">Root-knot nematode worm</name>
    <name type="synonym">Meloidogyne mayaguensis</name>
    <dbReference type="NCBI Taxonomy" id="390850"/>
    <lineage>
        <taxon>Eukaryota</taxon>
        <taxon>Metazoa</taxon>
        <taxon>Ecdysozoa</taxon>
        <taxon>Nematoda</taxon>
        <taxon>Chromadorea</taxon>
        <taxon>Rhabditida</taxon>
        <taxon>Tylenchina</taxon>
        <taxon>Tylenchomorpha</taxon>
        <taxon>Tylenchoidea</taxon>
        <taxon>Meloidogynidae</taxon>
        <taxon>Meloidogyninae</taxon>
        <taxon>Meloidogyne</taxon>
    </lineage>
</organism>
<evidence type="ECO:0000313" key="1">
    <source>
        <dbReference type="EMBL" id="CAK5074215.1"/>
    </source>
</evidence>
<proteinExistence type="predicted"/>
<evidence type="ECO:0000313" key="2">
    <source>
        <dbReference type="Proteomes" id="UP001497535"/>
    </source>
</evidence>
<keyword evidence="2" id="KW-1185">Reference proteome</keyword>
<dbReference type="Proteomes" id="UP001497535">
    <property type="component" value="Unassembled WGS sequence"/>
</dbReference>
<accession>A0ACB0Z7B8</accession>
<protein>
    <submittedName>
        <fullName evidence="1">Uncharacterized protein</fullName>
    </submittedName>
</protein>
<gene>
    <name evidence="1" type="ORF">MENTE1834_LOCUS20941</name>
</gene>
<comment type="caution">
    <text evidence="1">The sequence shown here is derived from an EMBL/GenBank/DDBJ whole genome shotgun (WGS) entry which is preliminary data.</text>
</comment>
<reference evidence="1" key="1">
    <citation type="submission" date="2023-11" db="EMBL/GenBank/DDBJ databases">
        <authorList>
            <person name="Poullet M."/>
        </authorList>
    </citation>
    <scope>NUCLEOTIDE SEQUENCE</scope>
    <source>
        <strain evidence="1">E1834</strain>
    </source>
</reference>
<sequence>MKFKKLCRRPLVVMEPPQSATNAQVGNIMPKPQTQTSPFLSPLNPTLPSLFIDCVCTILCVFFICKSVEDTQLLLIKRCGCIRKDATTPFVASERMQPHLLIQTNCYFKKGHLILDF</sequence>